<dbReference type="RefSeq" id="WP_261920366.1">
    <property type="nucleotide sequence ID" value="NZ_CP022010.1"/>
</dbReference>
<dbReference type="EMBL" id="CP022011">
    <property type="protein sequence ID" value="QDJ15114.1"/>
    <property type="molecule type" value="Genomic_DNA"/>
</dbReference>
<proteinExistence type="predicted"/>
<reference evidence="1" key="1">
    <citation type="submission" date="2017-06" db="EMBL/GenBank/DDBJ databases">
        <title>Genome sequencing of pathogenic and non-pathogenic strains within Bisgaard taxon 40.</title>
        <authorList>
            <person name="Ladner J.T."/>
            <person name="Lovett S.P."/>
            <person name="Koroleva G."/>
            <person name="Lorch J.M."/>
        </authorList>
    </citation>
    <scope>NUCLEOTIDE SEQUENCE</scope>
    <source>
        <strain evidence="1">27576-1-I1</strain>
    </source>
</reference>
<gene>
    <name evidence="1" type="ORF">CEP48_06560</name>
</gene>
<evidence type="ECO:0000313" key="2">
    <source>
        <dbReference type="Proteomes" id="UP000955338"/>
    </source>
</evidence>
<evidence type="ECO:0000313" key="1">
    <source>
        <dbReference type="EMBL" id="QDJ15114.1"/>
    </source>
</evidence>
<keyword evidence="2" id="KW-1185">Reference proteome</keyword>
<dbReference type="Proteomes" id="UP000955338">
    <property type="component" value="Chromosome"/>
</dbReference>
<organism evidence="1 2">
    <name type="scientific">Mergibacter septicus</name>
    <dbReference type="NCBI Taxonomy" id="221402"/>
    <lineage>
        <taxon>Bacteria</taxon>
        <taxon>Pseudomonadati</taxon>
        <taxon>Pseudomonadota</taxon>
        <taxon>Gammaproteobacteria</taxon>
        <taxon>Pasteurellales</taxon>
        <taxon>Pasteurellaceae</taxon>
        <taxon>Mergibacter</taxon>
    </lineage>
</organism>
<dbReference type="AlphaFoldDB" id="A0A8E3SAZ9"/>
<name>A0A8E3SAZ9_9PAST</name>
<accession>A0A8E3SAZ9</accession>
<protein>
    <submittedName>
        <fullName evidence="1">Uncharacterized protein</fullName>
    </submittedName>
</protein>
<sequence>MALIQCPDCGKKVSSEAEKCVRCGFPLQNISLMQYQQSFKKNIAERQALNRQNAKIQLIWLVIFSLIIVIFTWWKN</sequence>